<gene>
    <name evidence="1" type="primary">frr</name>
    <name evidence="1" type="ORF">V6250_16240</name>
</gene>
<evidence type="ECO:0000313" key="2">
    <source>
        <dbReference type="Proteomes" id="UP001374952"/>
    </source>
</evidence>
<organism evidence="1 2">
    <name type="scientific">Pseudoalteromonas undina</name>
    <dbReference type="NCBI Taxonomy" id="43660"/>
    <lineage>
        <taxon>Bacteria</taxon>
        <taxon>Pseudomonadati</taxon>
        <taxon>Pseudomonadota</taxon>
        <taxon>Gammaproteobacteria</taxon>
        <taxon>Alteromonadales</taxon>
        <taxon>Pseudoalteromonadaceae</taxon>
        <taxon>Pseudoalteromonas</taxon>
    </lineage>
</organism>
<evidence type="ECO:0000313" key="1">
    <source>
        <dbReference type="EMBL" id="MEL0605724.1"/>
    </source>
</evidence>
<comment type="caution">
    <text evidence="1">The sequence shown here is derived from an EMBL/GenBank/DDBJ whole genome shotgun (WGS) entry which is preliminary data.</text>
</comment>
<dbReference type="Proteomes" id="UP001374952">
    <property type="component" value="Unassembled WGS sequence"/>
</dbReference>
<protein>
    <submittedName>
        <fullName evidence="1">Ribosome recycling factor</fullName>
    </submittedName>
</protein>
<keyword evidence="2" id="KW-1185">Reference proteome</keyword>
<name>A0ACC6R7E5_9GAMM</name>
<sequence>MINDIQKDAQERMQKSVAALGSQLSKIRTGRAHPAILDGIMVSYYGADTPLNQVANVTIEDSRTLAIGVFDKSLAQAVEKAIMASDLGLNPMSAGTVIRVPLPPLTEERRKDLIKIVRGEVESGRVAVRNIRRDANGDIKSLLKDKEISEDEARQAEDTIQKLTDKFIKEMDTQLTAKEAELMEI</sequence>
<accession>A0ACC6R7E5</accession>
<proteinExistence type="predicted"/>
<reference evidence="1" key="1">
    <citation type="submission" date="2024-02" db="EMBL/GenBank/DDBJ databases">
        <title>Bacteria isolated from the canopy kelp, Nereocystis luetkeana.</title>
        <authorList>
            <person name="Pfister C.A."/>
            <person name="Younker I.T."/>
            <person name="Light S.H."/>
        </authorList>
    </citation>
    <scope>NUCLEOTIDE SEQUENCE</scope>
    <source>
        <strain evidence="1">TN.2.01</strain>
    </source>
</reference>
<dbReference type="EMBL" id="JBAKAX010000021">
    <property type="protein sequence ID" value="MEL0605724.1"/>
    <property type="molecule type" value="Genomic_DNA"/>
</dbReference>